<dbReference type="OrthoDB" id="9780932at2"/>
<reference evidence="4 5" key="1">
    <citation type="submission" date="2018-08" db="EMBL/GenBank/DDBJ databases">
        <title>Chitinophaga sp. K20C18050901, a novel bacterium isolated from forest soil.</title>
        <authorList>
            <person name="Wang C."/>
        </authorList>
    </citation>
    <scope>NUCLEOTIDE SEQUENCE [LARGE SCALE GENOMIC DNA]</scope>
    <source>
        <strain evidence="4 5">K20C18050901</strain>
    </source>
</reference>
<name>A0A3E1NSB9_9BACT</name>
<dbReference type="GO" id="GO:0016787">
    <property type="term" value="F:hydrolase activity"/>
    <property type="evidence" value="ECO:0007669"/>
    <property type="project" value="UniProtKB-KW"/>
</dbReference>
<dbReference type="InterPro" id="IPR029058">
    <property type="entry name" value="AB_hydrolase_fold"/>
</dbReference>
<dbReference type="SUPFAM" id="SSF53474">
    <property type="entry name" value="alpha/beta-Hydrolases"/>
    <property type="match status" value="1"/>
</dbReference>
<dbReference type="AlphaFoldDB" id="A0A3E1NSB9"/>
<dbReference type="PRINTS" id="PR00111">
    <property type="entry name" value="ABHYDROLASE"/>
</dbReference>
<evidence type="ECO:0000259" key="3">
    <source>
        <dbReference type="Pfam" id="PF00561"/>
    </source>
</evidence>
<comment type="caution">
    <text evidence="4">The sequence shown here is derived from an EMBL/GenBank/DDBJ whole genome shotgun (WGS) entry which is preliminary data.</text>
</comment>
<feature type="domain" description="AB hydrolase-1" evidence="3">
    <location>
        <begin position="21"/>
        <end position="255"/>
    </location>
</feature>
<dbReference type="FunFam" id="3.40.50.1820:FF:000042">
    <property type="entry name" value="probable strigolactone esterase DAD2"/>
    <property type="match status" value="1"/>
</dbReference>
<keyword evidence="2 4" id="KW-0378">Hydrolase</keyword>
<sequence length="267" mass="29361">MHTVKEKNNVHIRGRADATHTIIFGHGFGSDQTAFEPLVQAFEADYKIVLFDNVGGGKADINAFSPSRYSTIQGYVTDLGDLLRELNLENVIYVGHSVNGMIGLLSAIKYPSYFNKLVLLGSSPRYLNEPETGYVGGFNMEALEQLYNAMSTNYFAWASGFAQLVVQNEDRPELAANFAKTLSSIRADIALSVAKAIFEMDHRNELGKSVIPALIVQTTDDPAVPKEVGEYMHRHIPNSQLATVNTRGHFPHVSAPGEVISIIKSFI</sequence>
<evidence type="ECO:0000256" key="1">
    <source>
        <dbReference type="ARBA" id="ARBA00008645"/>
    </source>
</evidence>
<dbReference type="PANTHER" id="PTHR43039">
    <property type="entry name" value="ESTERASE-RELATED"/>
    <property type="match status" value="1"/>
</dbReference>
<accession>A0A3E1NSB9</accession>
<comment type="similarity">
    <text evidence="1">Belongs to the AB hydrolase superfamily.</text>
</comment>
<dbReference type="Pfam" id="PF00561">
    <property type="entry name" value="Abhydrolase_1"/>
    <property type="match status" value="1"/>
</dbReference>
<evidence type="ECO:0000313" key="4">
    <source>
        <dbReference type="EMBL" id="RFM30734.1"/>
    </source>
</evidence>
<dbReference type="Proteomes" id="UP000261174">
    <property type="component" value="Unassembled WGS sequence"/>
</dbReference>
<evidence type="ECO:0000313" key="5">
    <source>
        <dbReference type="Proteomes" id="UP000261174"/>
    </source>
</evidence>
<dbReference type="EMBL" id="QTJV01000020">
    <property type="protein sequence ID" value="RFM30734.1"/>
    <property type="molecule type" value="Genomic_DNA"/>
</dbReference>
<dbReference type="Gene3D" id="3.40.50.1820">
    <property type="entry name" value="alpha/beta hydrolase"/>
    <property type="match status" value="1"/>
</dbReference>
<evidence type="ECO:0000256" key="2">
    <source>
        <dbReference type="ARBA" id="ARBA00022801"/>
    </source>
</evidence>
<dbReference type="RefSeq" id="WP_116857666.1">
    <property type="nucleotide sequence ID" value="NZ_QTJV01000020.1"/>
</dbReference>
<protein>
    <submittedName>
        <fullName evidence="4">Alpha/beta hydrolase</fullName>
    </submittedName>
</protein>
<dbReference type="InterPro" id="IPR000073">
    <property type="entry name" value="AB_hydrolase_1"/>
</dbReference>
<gene>
    <name evidence="4" type="ORF">DXN04_32765</name>
</gene>
<proteinExistence type="inferred from homology"/>
<organism evidence="4 5">
    <name type="scientific">Chitinophaga silvisoli</name>
    <dbReference type="NCBI Taxonomy" id="2291814"/>
    <lineage>
        <taxon>Bacteria</taxon>
        <taxon>Pseudomonadati</taxon>
        <taxon>Bacteroidota</taxon>
        <taxon>Chitinophagia</taxon>
        <taxon>Chitinophagales</taxon>
        <taxon>Chitinophagaceae</taxon>
        <taxon>Chitinophaga</taxon>
    </lineage>
</organism>
<keyword evidence="5" id="KW-1185">Reference proteome</keyword>